<dbReference type="PROSITE" id="PS51186">
    <property type="entry name" value="GNAT"/>
    <property type="match status" value="1"/>
</dbReference>
<evidence type="ECO:0000313" key="4">
    <source>
        <dbReference type="Proteomes" id="UP000327000"/>
    </source>
</evidence>
<feature type="domain" description="N-acetyltransferase" evidence="2">
    <location>
        <begin position="35"/>
        <end position="200"/>
    </location>
</feature>
<evidence type="ECO:0000256" key="1">
    <source>
        <dbReference type="SAM" id="MobiDB-lite"/>
    </source>
</evidence>
<dbReference type="InterPro" id="IPR000182">
    <property type="entry name" value="GNAT_dom"/>
</dbReference>
<organism evidence="3 4">
    <name type="scientific">Streptomyces mobaraensis</name>
    <name type="common">Streptoverticillium mobaraense</name>
    <dbReference type="NCBI Taxonomy" id="35621"/>
    <lineage>
        <taxon>Bacteria</taxon>
        <taxon>Bacillati</taxon>
        <taxon>Actinomycetota</taxon>
        <taxon>Actinomycetes</taxon>
        <taxon>Kitasatosporales</taxon>
        <taxon>Streptomycetaceae</taxon>
        <taxon>Streptomyces</taxon>
    </lineage>
</organism>
<dbReference type="GO" id="GO:0016747">
    <property type="term" value="F:acyltransferase activity, transferring groups other than amino-acyl groups"/>
    <property type="evidence" value="ECO:0007669"/>
    <property type="project" value="InterPro"/>
</dbReference>
<comment type="caution">
    <text evidence="3">The sequence shown here is derived from an EMBL/GenBank/DDBJ whole genome shotgun (WGS) entry which is preliminary data.</text>
</comment>
<dbReference type="Proteomes" id="UP000327000">
    <property type="component" value="Unassembled WGS sequence"/>
</dbReference>
<name>A0A5N5W158_STRMB</name>
<reference evidence="3 4" key="1">
    <citation type="journal article" date="2019" name="Microb. Cell Fact.">
        <title>Exploring novel herbicidin analogues by transcriptional regulator overexpression and MS/MS molecular networking.</title>
        <authorList>
            <person name="Shi Y."/>
            <person name="Gu R."/>
            <person name="Li Y."/>
            <person name="Wang X."/>
            <person name="Ren W."/>
            <person name="Li X."/>
            <person name="Wang L."/>
            <person name="Xie Y."/>
            <person name="Hong B."/>
        </authorList>
    </citation>
    <scope>NUCLEOTIDE SEQUENCE [LARGE SCALE GENOMIC DNA]</scope>
    <source>
        <strain evidence="3 4">US-43</strain>
    </source>
</reference>
<evidence type="ECO:0000313" key="3">
    <source>
        <dbReference type="EMBL" id="KAB7835524.1"/>
    </source>
</evidence>
<proteinExistence type="predicted"/>
<dbReference type="OrthoDB" id="4095657at2"/>
<dbReference type="EMBL" id="VOKX01000107">
    <property type="protein sequence ID" value="KAB7835524.1"/>
    <property type="molecule type" value="Genomic_DNA"/>
</dbReference>
<gene>
    <name evidence="3" type="ORF">FRZ00_26915</name>
</gene>
<protein>
    <recommendedName>
        <fullName evidence="2">N-acetyltransferase domain-containing protein</fullName>
    </recommendedName>
</protein>
<sequence>MSFPASPSPPHAERASDAPSGVVAASAAGAVPPPYQVRPAEQGDRAQVEDVMFRRLIHLPGDVYFRDRLQSARDLVIGALGCEDEGRPVVWLLADGPEIIGCTALLTGTLVPGWPEEQQTDSALTVSALFTDPTYRCDRPGRFLIWWALDYAARLGGIQWLRAATRSERIMRFTRDEIGCRDIRTVVHHGRHLQLLQQPPRLMPSLPVFIAGPSAAHPRPHSDARAEGQGA</sequence>
<dbReference type="AlphaFoldDB" id="A0A5N5W158"/>
<dbReference type="Gene3D" id="3.40.630.30">
    <property type="match status" value="1"/>
</dbReference>
<dbReference type="InterPro" id="IPR016181">
    <property type="entry name" value="Acyl_CoA_acyltransferase"/>
</dbReference>
<evidence type="ECO:0000259" key="2">
    <source>
        <dbReference type="PROSITE" id="PS51186"/>
    </source>
</evidence>
<feature type="region of interest" description="Disordered" evidence="1">
    <location>
        <begin position="1"/>
        <end position="24"/>
    </location>
</feature>
<accession>A0A5N5W158</accession>
<feature type="compositionally biased region" description="Pro residues" evidence="1">
    <location>
        <begin position="1"/>
        <end position="10"/>
    </location>
</feature>
<keyword evidence="4" id="KW-1185">Reference proteome</keyword>
<dbReference type="RefSeq" id="WP_152265301.1">
    <property type="nucleotide sequence ID" value="NZ_VOKX01000107.1"/>
</dbReference>
<dbReference type="SUPFAM" id="SSF55729">
    <property type="entry name" value="Acyl-CoA N-acyltransferases (Nat)"/>
    <property type="match status" value="1"/>
</dbReference>